<evidence type="ECO:0000313" key="4">
    <source>
        <dbReference type="EMBL" id="RXK06883.1"/>
    </source>
</evidence>
<proteinExistence type="predicted"/>
<evidence type="ECO:0000256" key="1">
    <source>
        <dbReference type="ARBA" id="ARBA00022723"/>
    </source>
</evidence>
<dbReference type="InterPro" id="IPR006381">
    <property type="entry name" value="HAD-SF-IIB-MPGP"/>
</dbReference>
<dbReference type="NCBIfam" id="TIGR01484">
    <property type="entry name" value="HAD-SF-IIB"/>
    <property type="match status" value="1"/>
</dbReference>
<dbReference type="PANTHER" id="PTHR10000">
    <property type="entry name" value="PHOSPHOSERINE PHOSPHATASE"/>
    <property type="match status" value="1"/>
</dbReference>
<dbReference type="InterPro" id="IPR006379">
    <property type="entry name" value="HAD-SF_hydro_IIB"/>
</dbReference>
<reference evidence="4 5" key="1">
    <citation type="submission" date="2017-10" db="EMBL/GenBank/DDBJ databases">
        <title>Genomics of the genus Arcobacter.</title>
        <authorList>
            <person name="Perez-Cataluna A."/>
            <person name="Figueras M.J."/>
        </authorList>
    </citation>
    <scope>NUCLEOTIDE SEQUENCE [LARGE SCALE GENOMIC DNA]</scope>
    <source>
        <strain evidence="4 5">CECT 8441</strain>
    </source>
</reference>
<evidence type="ECO:0000256" key="3">
    <source>
        <dbReference type="ARBA" id="ARBA00022842"/>
    </source>
</evidence>
<keyword evidence="1" id="KW-0479">Metal-binding</keyword>
<keyword evidence="5" id="KW-1185">Reference proteome</keyword>
<dbReference type="OrthoDB" id="193379at2"/>
<dbReference type="EMBL" id="PDKK01000003">
    <property type="protein sequence ID" value="RXK06883.1"/>
    <property type="molecule type" value="Genomic_DNA"/>
</dbReference>
<dbReference type="Pfam" id="PF08282">
    <property type="entry name" value="Hydrolase_3"/>
    <property type="match status" value="1"/>
</dbReference>
<dbReference type="GO" id="GO:0051479">
    <property type="term" value="P:mannosylglycerate biosynthetic process"/>
    <property type="evidence" value="ECO:0007669"/>
    <property type="project" value="InterPro"/>
</dbReference>
<dbReference type="GO" id="GO:0050531">
    <property type="term" value="F:mannosyl-3-phosphoglycerate phosphatase activity"/>
    <property type="evidence" value="ECO:0007669"/>
    <property type="project" value="InterPro"/>
</dbReference>
<dbReference type="InterPro" id="IPR023214">
    <property type="entry name" value="HAD_sf"/>
</dbReference>
<organism evidence="4 5">
    <name type="scientific">Halarcobacter ebronensis</name>
    <dbReference type="NCBI Taxonomy" id="1462615"/>
    <lineage>
        <taxon>Bacteria</taxon>
        <taxon>Pseudomonadati</taxon>
        <taxon>Campylobacterota</taxon>
        <taxon>Epsilonproteobacteria</taxon>
        <taxon>Campylobacterales</taxon>
        <taxon>Arcobacteraceae</taxon>
        <taxon>Halarcobacter</taxon>
    </lineage>
</organism>
<dbReference type="SFLD" id="SFLDS00003">
    <property type="entry name" value="Haloacid_Dehalogenase"/>
    <property type="match status" value="1"/>
</dbReference>
<dbReference type="InterPro" id="IPR036412">
    <property type="entry name" value="HAD-like_sf"/>
</dbReference>
<gene>
    <name evidence="4" type="ORF">CRV07_05495</name>
</gene>
<dbReference type="SFLD" id="SFLDG01142">
    <property type="entry name" value="C2.B.2:_Mannosyl-3-phosphoglyc"/>
    <property type="match status" value="1"/>
</dbReference>
<dbReference type="Proteomes" id="UP000289758">
    <property type="component" value="Unassembled WGS sequence"/>
</dbReference>
<dbReference type="GO" id="GO:0005829">
    <property type="term" value="C:cytosol"/>
    <property type="evidence" value="ECO:0007669"/>
    <property type="project" value="TreeGrafter"/>
</dbReference>
<evidence type="ECO:0000256" key="2">
    <source>
        <dbReference type="ARBA" id="ARBA00022801"/>
    </source>
</evidence>
<name>A0A4Q1ASZ6_9BACT</name>
<comment type="caution">
    <text evidence="4">The sequence shown here is derived from an EMBL/GenBank/DDBJ whole genome shotgun (WGS) entry which is preliminary data.</text>
</comment>
<dbReference type="SUPFAM" id="SSF56784">
    <property type="entry name" value="HAD-like"/>
    <property type="match status" value="1"/>
</dbReference>
<dbReference type="RefSeq" id="WP_129086773.1">
    <property type="nucleotide sequence ID" value="NZ_CP053836.1"/>
</dbReference>
<dbReference type="GO" id="GO:0000287">
    <property type="term" value="F:magnesium ion binding"/>
    <property type="evidence" value="ECO:0007669"/>
    <property type="project" value="TreeGrafter"/>
</dbReference>
<keyword evidence="2" id="KW-0378">Hydrolase</keyword>
<dbReference type="SFLD" id="SFLDG01140">
    <property type="entry name" value="C2.B:_Phosphomannomutase_and_P"/>
    <property type="match status" value="1"/>
</dbReference>
<evidence type="ECO:0000313" key="5">
    <source>
        <dbReference type="Proteomes" id="UP000289758"/>
    </source>
</evidence>
<dbReference type="NCBIfam" id="TIGR01486">
    <property type="entry name" value="HAD-SF-IIB-MPGP"/>
    <property type="match status" value="1"/>
</dbReference>
<protein>
    <submittedName>
        <fullName evidence="4">Mannosyl-3-phosphoglycerate phosphatase</fullName>
    </submittedName>
</protein>
<dbReference type="Gene3D" id="3.40.50.1000">
    <property type="entry name" value="HAD superfamily/HAD-like"/>
    <property type="match status" value="1"/>
</dbReference>
<dbReference type="PANTHER" id="PTHR10000:SF8">
    <property type="entry name" value="HAD SUPERFAMILY HYDROLASE-LIKE, TYPE 3"/>
    <property type="match status" value="1"/>
</dbReference>
<sequence length="264" mass="30668">MKTVIYTDLDGTFLNHDDYSFEDSKKALEKIKQRSIPLLFTTSKTRLEVEVLQKKVGIKEPFIIENGAAIFFPKNYQGFDLSFLDSFDNYFIKQLGLTYQQILNFYNRYKDEFKMFGFSDMSIDEIIKFTGLDEEGAIFAKKRDFTEPFILKDESKLENLRNLATTYRIKITKGGRFYHLIGQGQDKGIAVKKANEIFKSLYNEEINSIGLGDGENDTPMFENVKNPVIIKNYENSYVNFNSKETKKSTFKGSKGWNEMVLKYV</sequence>
<dbReference type="AlphaFoldDB" id="A0A4Q1ASZ6"/>
<accession>A0A4Q1ASZ6</accession>
<dbReference type="Gene3D" id="3.30.980.20">
    <property type="entry name" value="Putative mannosyl-3-phosphoglycerate phosphatase, domain 2"/>
    <property type="match status" value="1"/>
</dbReference>
<keyword evidence="3" id="KW-0460">Magnesium</keyword>